<reference evidence="1" key="1">
    <citation type="submission" date="2021-06" db="EMBL/GenBank/DDBJ databases">
        <authorList>
            <person name="Kallberg Y."/>
            <person name="Tangrot J."/>
            <person name="Rosling A."/>
        </authorList>
    </citation>
    <scope>NUCLEOTIDE SEQUENCE</scope>
    <source>
        <strain evidence="1">MA453B</strain>
    </source>
</reference>
<comment type="caution">
    <text evidence="1">The sequence shown here is derived from an EMBL/GenBank/DDBJ whole genome shotgun (WGS) entry which is preliminary data.</text>
</comment>
<feature type="non-terminal residue" evidence="1">
    <location>
        <position position="1"/>
    </location>
</feature>
<dbReference type="EMBL" id="CAJVPY010020141">
    <property type="protein sequence ID" value="CAG8774379.1"/>
    <property type="molecule type" value="Genomic_DNA"/>
</dbReference>
<proteinExistence type="predicted"/>
<accession>A0A9N9JBX9</accession>
<protein>
    <submittedName>
        <fullName evidence="1">26070_t:CDS:1</fullName>
    </submittedName>
</protein>
<gene>
    <name evidence="1" type="ORF">DERYTH_LOCUS19006</name>
</gene>
<organism evidence="1 2">
    <name type="scientific">Dentiscutata erythropus</name>
    <dbReference type="NCBI Taxonomy" id="1348616"/>
    <lineage>
        <taxon>Eukaryota</taxon>
        <taxon>Fungi</taxon>
        <taxon>Fungi incertae sedis</taxon>
        <taxon>Mucoromycota</taxon>
        <taxon>Glomeromycotina</taxon>
        <taxon>Glomeromycetes</taxon>
        <taxon>Diversisporales</taxon>
        <taxon>Gigasporaceae</taxon>
        <taxon>Dentiscutata</taxon>
    </lineage>
</organism>
<name>A0A9N9JBX9_9GLOM</name>
<keyword evidence="2" id="KW-1185">Reference proteome</keyword>
<sequence>MSLSTLNLDIYSTFPYLDDLSLDNLYQDELYQDELCSEDLPPDPDNASSKTSANIYCMEILQKSKKLAN</sequence>
<dbReference type="Proteomes" id="UP000789405">
    <property type="component" value="Unassembled WGS sequence"/>
</dbReference>
<dbReference type="AlphaFoldDB" id="A0A9N9JBX9"/>
<evidence type="ECO:0000313" key="2">
    <source>
        <dbReference type="Proteomes" id="UP000789405"/>
    </source>
</evidence>
<evidence type="ECO:0000313" key="1">
    <source>
        <dbReference type="EMBL" id="CAG8774379.1"/>
    </source>
</evidence>